<sequence length="58" mass="6910">MNNFSIGPSKWEKLAEGRVIWKTALHKCAESFEKRLRDDMKDKRDKRKLRKLSQSNTC</sequence>
<protein>
    <submittedName>
        <fullName evidence="1">Uncharacterized protein</fullName>
    </submittedName>
</protein>
<proteinExistence type="predicted"/>
<dbReference type="EMBL" id="HACG01032663">
    <property type="protein sequence ID" value="CEK79528.1"/>
    <property type="molecule type" value="Transcribed_RNA"/>
</dbReference>
<accession>A0A0B7AFJ5</accession>
<evidence type="ECO:0000313" key="2">
    <source>
        <dbReference type="EMBL" id="CEK79529.1"/>
    </source>
</evidence>
<evidence type="ECO:0000313" key="1">
    <source>
        <dbReference type="EMBL" id="CEK79528.1"/>
    </source>
</evidence>
<gene>
    <name evidence="1" type="primary">ORF115952</name>
    <name evidence="2" type="synonym">ORF115956</name>
</gene>
<reference evidence="1" key="1">
    <citation type="submission" date="2014-12" db="EMBL/GenBank/DDBJ databases">
        <title>Insight into the proteome of Arion vulgaris.</title>
        <authorList>
            <person name="Aradska J."/>
            <person name="Bulat T."/>
            <person name="Smidak R."/>
            <person name="Sarate P."/>
            <person name="Gangsoo J."/>
            <person name="Sialana F."/>
            <person name="Bilban M."/>
            <person name="Lubec G."/>
        </authorList>
    </citation>
    <scope>NUCLEOTIDE SEQUENCE</scope>
    <source>
        <tissue evidence="1">Skin</tissue>
    </source>
</reference>
<name>A0A0B7AFJ5_9EUPU</name>
<organism evidence="1">
    <name type="scientific">Arion vulgaris</name>
    <dbReference type="NCBI Taxonomy" id="1028688"/>
    <lineage>
        <taxon>Eukaryota</taxon>
        <taxon>Metazoa</taxon>
        <taxon>Spiralia</taxon>
        <taxon>Lophotrochozoa</taxon>
        <taxon>Mollusca</taxon>
        <taxon>Gastropoda</taxon>
        <taxon>Heterobranchia</taxon>
        <taxon>Euthyneura</taxon>
        <taxon>Panpulmonata</taxon>
        <taxon>Eupulmonata</taxon>
        <taxon>Stylommatophora</taxon>
        <taxon>Helicina</taxon>
        <taxon>Arionoidea</taxon>
        <taxon>Arionidae</taxon>
        <taxon>Arion</taxon>
    </lineage>
</organism>
<dbReference type="EMBL" id="HACG01032664">
    <property type="protein sequence ID" value="CEK79529.1"/>
    <property type="molecule type" value="Transcribed_RNA"/>
</dbReference>
<dbReference type="AlphaFoldDB" id="A0A0B7AFJ5"/>